<dbReference type="GO" id="GO:0003677">
    <property type="term" value="F:DNA binding"/>
    <property type="evidence" value="ECO:0007669"/>
    <property type="project" value="InterPro"/>
</dbReference>
<dbReference type="AlphaFoldDB" id="A0A2N1PQH5"/>
<dbReference type="EMBL" id="PGXC01000005">
    <property type="protein sequence ID" value="PKK90593.1"/>
    <property type="molecule type" value="Genomic_DNA"/>
</dbReference>
<feature type="domain" description="Helix-hairpin-helix DNA-binding motif class 1" evidence="3">
    <location>
        <begin position="183"/>
        <end position="202"/>
    </location>
</feature>
<name>A0A2N1PQH5_9BACT</name>
<proteinExistence type="predicted"/>
<accession>A0A2N1PQH5</accession>
<evidence type="ECO:0000259" key="3">
    <source>
        <dbReference type="SMART" id="SM00278"/>
    </source>
</evidence>
<feature type="domain" description="Helix-hairpin-helix DNA-binding motif class 1" evidence="3">
    <location>
        <begin position="293"/>
        <end position="312"/>
    </location>
</feature>
<dbReference type="GO" id="GO:0015628">
    <property type="term" value="P:protein secretion by the type II secretion system"/>
    <property type="evidence" value="ECO:0007669"/>
    <property type="project" value="TreeGrafter"/>
</dbReference>
<evidence type="ECO:0000313" key="4">
    <source>
        <dbReference type="EMBL" id="PKK90593.1"/>
    </source>
</evidence>
<organism evidence="4 5">
    <name type="scientific">Candidatus Wallbacteria bacterium HGW-Wallbacteria-1</name>
    <dbReference type="NCBI Taxonomy" id="2013854"/>
    <lineage>
        <taxon>Bacteria</taxon>
        <taxon>Candidatus Walliibacteriota</taxon>
    </lineage>
</organism>
<feature type="compositionally biased region" description="Polar residues" evidence="1">
    <location>
        <begin position="96"/>
        <end position="111"/>
    </location>
</feature>
<dbReference type="GO" id="GO:0015627">
    <property type="term" value="C:type II protein secretion system complex"/>
    <property type="evidence" value="ECO:0007669"/>
    <property type="project" value="TreeGrafter"/>
</dbReference>
<reference evidence="4 5" key="1">
    <citation type="journal article" date="2017" name="ISME J.">
        <title>Potential for microbial H2 and metal transformations associated with novel bacteria and archaea in deep terrestrial subsurface sediments.</title>
        <authorList>
            <person name="Hernsdorf A.W."/>
            <person name="Amano Y."/>
            <person name="Miyakawa K."/>
            <person name="Ise K."/>
            <person name="Suzuki Y."/>
            <person name="Anantharaman K."/>
            <person name="Probst A."/>
            <person name="Burstein D."/>
            <person name="Thomas B.C."/>
            <person name="Banfield J.F."/>
        </authorList>
    </citation>
    <scope>NUCLEOTIDE SEQUENCE [LARGE SCALE GENOMIC DNA]</scope>
    <source>
        <strain evidence="4">HGW-Wallbacteria-1</strain>
    </source>
</reference>
<feature type="transmembrane region" description="Helical" evidence="2">
    <location>
        <begin position="50"/>
        <end position="68"/>
    </location>
</feature>
<feature type="compositionally biased region" description="Basic and acidic residues" evidence="1">
    <location>
        <begin position="134"/>
        <end position="147"/>
    </location>
</feature>
<feature type="region of interest" description="Disordered" evidence="1">
    <location>
        <begin position="368"/>
        <end position="391"/>
    </location>
</feature>
<comment type="caution">
    <text evidence="4">The sequence shown here is derived from an EMBL/GenBank/DDBJ whole genome shotgun (WGS) entry which is preliminary data.</text>
</comment>
<sequence length="410" mass="46113">MPRFFRRFLVVSYELKPLIQCGMFLALTQYQIMRQGGQMKNNGFTNDERNLFFFFLFAMFIGTGVLLGNQGRTVASHGNSQGFKISEPQEGRVQHRQSNNQGKRKVNSGNVYSDKPGKVSRKSREKGSGKKYSGKADQKGLRKGKGKVEKIHFPSEKVEFVNAEESKNDAIVFPVDINKCEVSVLTRIPGIGNCLASRIRARIKMNQPIVWVEDLASIKGIGKQRAMRLAPYFGIKPGPVKLEIQKSGKRLIAETTVSHGCSVRNIPDKRKVKKGISGNEIQGRVDLNCADASTLEQVRGIGPVLARRIIEHRIRCGPFRSLRELREIRGISRRISLMAGKYLFCGNNTVDSVRVTVQAAKEREQLKSGIFSPAENKPSGSVKTQPDRKQSWNWKRGYRQIFQAFPELEG</sequence>
<feature type="region of interest" description="Disordered" evidence="1">
    <location>
        <begin position="77"/>
        <end position="147"/>
    </location>
</feature>
<keyword evidence="2" id="KW-0812">Transmembrane</keyword>
<dbReference type="Proteomes" id="UP000233256">
    <property type="component" value="Unassembled WGS sequence"/>
</dbReference>
<evidence type="ECO:0000313" key="5">
    <source>
        <dbReference type="Proteomes" id="UP000233256"/>
    </source>
</evidence>
<dbReference type="PANTHER" id="PTHR21180">
    <property type="entry name" value="ENDONUCLEASE/EXONUCLEASE/PHOSPHATASE FAMILY DOMAIN-CONTAINING PROTEIN 1"/>
    <property type="match status" value="1"/>
</dbReference>
<feature type="domain" description="Helix-hairpin-helix DNA-binding motif class 1" evidence="3">
    <location>
        <begin position="213"/>
        <end position="232"/>
    </location>
</feature>
<dbReference type="InterPro" id="IPR003583">
    <property type="entry name" value="Hlx-hairpin-Hlx_DNA-bd_motif"/>
</dbReference>
<dbReference type="GO" id="GO:0006281">
    <property type="term" value="P:DNA repair"/>
    <property type="evidence" value="ECO:0007669"/>
    <property type="project" value="InterPro"/>
</dbReference>
<keyword evidence="2" id="KW-1133">Transmembrane helix</keyword>
<gene>
    <name evidence="4" type="ORF">CVV64_09560</name>
</gene>
<protein>
    <recommendedName>
        <fullName evidence="3">Helix-hairpin-helix DNA-binding motif class 1 domain-containing protein</fullName>
    </recommendedName>
</protein>
<evidence type="ECO:0000256" key="1">
    <source>
        <dbReference type="SAM" id="MobiDB-lite"/>
    </source>
</evidence>
<dbReference type="Gene3D" id="1.10.150.320">
    <property type="entry name" value="Photosystem II 12 kDa extrinsic protein"/>
    <property type="match status" value="2"/>
</dbReference>
<dbReference type="InterPro" id="IPR051675">
    <property type="entry name" value="Endo/Exo/Phosphatase_dom_1"/>
</dbReference>
<evidence type="ECO:0000256" key="2">
    <source>
        <dbReference type="SAM" id="Phobius"/>
    </source>
</evidence>
<dbReference type="SUPFAM" id="SSF47781">
    <property type="entry name" value="RuvA domain 2-like"/>
    <property type="match status" value="2"/>
</dbReference>
<dbReference type="Pfam" id="PF12836">
    <property type="entry name" value="HHH_3"/>
    <property type="match status" value="2"/>
</dbReference>
<dbReference type="InterPro" id="IPR010994">
    <property type="entry name" value="RuvA_2-like"/>
</dbReference>
<dbReference type="SMART" id="SM00278">
    <property type="entry name" value="HhH1"/>
    <property type="match status" value="3"/>
</dbReference>
<keyword evidence="2" id="KW-0472">Membrane</keyword>
<dbReference type="PANTHER" id="PTHR21180:SF32">
    <property type="entry name" value="ENDONUCLEASE_EXONUCLEASE_PHOSPHATASE FAMILY DOMAIN-CONTAINING PROTEIN 1"/>
    <property type="match status" value="1"/>
</dbReference>